<evidence type="ECO:0000256" key="4">
    <source>
        <dbReference type="ARBA" id="ARBA00022989"/>
    </source>
</evidence>
<dbReference type="InterPro" id="IPR000620">
    <property type="entry name" value="EamA_dom"/>
</dbReference>
<feature type="transmembrane region" description="Helical" evidence="6">
    <location>
        <begin position="49"/>
        <end position="67"/>
    </location>
</feature>
<feature type="transmembrane region" description="Helical" evidence="6">
    <location>
        <begin position="266"/>
        <end position="283"/>
    </location>
</feature>
<dbReference type="InterPro" id="IPR037185">
    <property type="entry name" value="EmrE-like"/>
</dbReference>
<evidence type="ECO:0000313" key="9">
    <source>
        <dbReference type="Proteomes" id="UP000004903"/>
    </source>
</evidence>
<keyword evidence="2" id="KW-1003">Cell membrane</keyword>
<accession>G5QKX9</accession>
<dbReference type="PATRIC" id="fig|913081.3.peg.2624"/>
<dbReference type="PANTHER" id="PTHR42920">
    <property type="entry name" value="OS03G0707200 PROTEIN-RELATED"/>
    <property type="match status" value="1"/>
</dbReference>
<feature type="transmembrane region" description="Helical" evidence="6">
    <location>
        <begin position="230"/>
        <end position="254"/>
    </location>
</feature>
<evidence type="ECO:0000313" key="8">
    <source>
        <dbReference type="EMBL" id="EHC86779.1"/>
    </source>
</evidence>
<evidence type="ECO:0000256" key="6">
    <source>
        <dbReference type="SAM" id="Phobius"/>
    </source>
</evidence>
<feature type="non-terminal residue" evidence="8">
    <location>
        <position position="1"/>
    </location>
</feature>
<feature type="transmembrane region" description="Helical" evidence="6">
    <location>
        <begin position="12"/>
        <end position="29"/>
    </location>
</feature>
<feature type="transmembrane region" description="Helical" evidence="6">
    <location>
        <begin position="108"/>
        <end position="129"/>
    </location>
</feature>
<dbReference type="InterPro" id="IPR051258">
    <property type="entry name" value="Diverse_Substrate_Transporter"/>
</dbReference>
<keyword evidence="4 6" id="KW-1133">Transmembrane helix</keyword>
<dbReference type="EMBL" id="AFCT01001204">
    <property type="protein sequence ID" value="EHC86779.1"/>
    <property type="molecule type" value="Genomic_DNA"/>
</dbReference>
<evidence type="ECO:0000256" key="5">
    <source>
        <dbReference type="ARBA" id="ARBA00023136"/>
    </source>
</evidence>
<evidence type="ECO:0000259" key="7">
    <source>
        <dbReference type="Pfam" id="PF00892"/>
    </source>
</evidence>
<keyword evidence="3 6" id="KW-0812">Transmembrane</keyword>
<feature type="domain" description="EamA" evidence="7">
    <location>
        <begin position="170"/>
        <end position="307"/>
    </location>
</feature>
<gene>
    <name evidence="8" type="ORF">LTSERUB_3359</name>
</gene>
<comment type="subcellular location">
    <subcellularLocation>
        <location evidence="1">Cell membrane</location>
        <topology evidence="1">Multi-pass membrane protein</topology>
    </subcellularLocation>
</comment>
<comment type="caution">
    <text evidence="8">The sequence shown here is derived from an EMBL/GenBank/DDBJ whole genome shotgun (WGS) entry which is preliminary data.</text>
</comment>
<name>G5QKX9_SALRU</name>
<keyword evidence="5 6" id="KW-0472">Membrane</keyword>
<feature type="transmembrane region" description="Helical" evidence="6">
    <location>
        <begin position="289"/>
        <end position="308"/>
    </location>
</feature>
<dbReference type="Pfam" id="PF00892">
    <property type="entry name" value="EamA"/>
    <property type="match status" value="2"/>
</dbReference>
<dbReference type="PANTHER" id="PTHR42920:SF14">
    <property type="entry name" value="TRANSPORTER, DRUG_METABOLITE EXPORTER FAMILY"/>
    <property type="match status" value="1"/>
</dbReference>
<evidence type="ECO:0000256" key="3">
    <source>
        <dbReference type="ARBA" id="ARBA00022692"/>
    </source>
</evidence>
<dbReference type="AlphaFoldDB" id="G5QKX9"/>
<dbReference type="GO" id="GO:0005886">
    <property type="term" value="C:plasma membrane"/>
    <property type="evidence" value="ECO:0007669"/>
    <property type="project" value="UniProtKB-SubCell"/>
</dbReference>
<organism evidence="8 9">
    <name type="scientific">Salmonella enterica subsp. enterica serovar Rubislaw str. A4-653</name>
    <dbReference type="NCBI Taxonomy" id="913081"/>
    <lineage>
        <taxon>Bacteria</taxon>
        <taxon>Pseudomonadati</taxon>
        <taxon>Pseudomonadota</taxon>
        <taxon>Gammaproteobacteria</taxon>
        <taxon>Enterobacterales</taxon>
        <taxon>Enterobacteriaceae</taxon>
        <taxon>Salmonella</taxon>
    </lineage>
</organism>
<feature type="transmembrane region" description="Helical" evidence="6">
    <location>
        <begin position="203"/>
        <end position="224"/>
    </location>
</feature>
<feature type="transmembrane region" description="Helical" evidence="6">
    <location>
        <begin position="168"/>
        <end position="191"/>
    </location>
</feature>
<evidence type="ECO:0000256" key="2">
    <source>
        <dbReference type="ARBA" id="ARBA00022475"/>
    </source>
</evidence>
<dbReference type="Proteomes" id="UP000004903">
    <property type="component" value="Unassembled WGS sequence"/>
</dbReference>
<feature type="transmembrane region" description="Helical" evidence="6">
    <location>
        <begin position="141"/>
        <end position="162"/>
    </location>
</feature>
<protein>
    <submittedName>
        <fullName evidence="8">Transporter, EamA family</fullName>
    </submittedName>
</protein>
<evidence type="ECO:0000256" key="1">
    <source>
        <dbReference type="ARBA" id="ARBA00004651"/>
    </source>
</evidence>
<feature type="domain" description="EamA" evidence="7">
    <location>
        <begin position="15"/>
        <end position="153"/>
    </location>
</feature>
<proteinExistence type="predicted"/>
<dbReference type="SUPFAM" id="SSF103481">
    <property type="entry name" value="Multidrug resistance efflux transporter EmrE"/>
    <property type="match status" value="1"/>
</dbReference>
<reference evidence="8 9" key="1">
    <citation type="journal article" date="2011" name="BMC Genomics">
        <title>Genome sequencing reveals diversification of virulence factor content and possible host adaptation in distinct subpopulations of Salmonella enterica.</title>
        <authorList>
            <person name="den Bakker H.C."/>
            <person name="Moreno Switt A.I."/>
            <person name="Govoni G."/>
            <person name="Cummings C.A."/>
            <person name="Ranieri M.L."/>
            <person name="Degoricija L."/>
            <person name="Hoelzer K."/>
            <person name="Rodriguez-Rivera L.D."/>
            <person name="Brown S."/>
            <person name="Bolchacova E."/>
            <person name="Furtado M.R."/>
            <person name="Wiedmann M."/>
        </authorList>
    </citation>
    <scope>NUCLEOTIDE SEQUENCE [LARGE SCALE GENOMIC DNA]</scope>
    <source>
        <strain evidence="8 9">A4-653</strain>
    </source>
</reference>
<feature type="transmembrane region" description="Helical" evidence="6">
    <location>
        <begin position="79"/>
        <end position="102"/>
    </location>
</feature>
<sequence>DHIRCIFSAMNSYLKGLLCCLLATVSWGGMFPVMTHALTYIDPFNFTTFRYGIAGIAFALLLLFREGQNSFRLKGERWGLAWLFGTLGFAGFGFLVFLGQSLAGPGGALTASIMMATMPMLGLLTIWALKKVRPHASTMSFILLSFSGVVLVITNGDVFAVLNSPISLAANLLLIAGALCWVLYTIGGSYFPGWSPLRYTTMTTLLGMISVVLIDLFLVGSGAISVPSAASIITIVPHLFYMALVAGLVAVLCWNVGNRIITPTNGVLFMDVVPITAFIVSALNGVVPTNMQIIGAVITAMALVLNNLNQRKLAMLATQANTLKASTSH</sequence>